<sequence>MNNKRPLIGITPWYDYSNQQTFIKKGYCEGVNEAGGLGILLPMCTQQELIENMVEHCDGFLISGGPDVDPKYFNEINLPFNGDISPYRDVMEIYIIKRAIQLNKPVFGICRGIQIMNVAMGGSLYQDIHSQIQDTSLIKHSQAAPSWYPTHNISIKEGSILKKLLKSDTIGVNSFHHQAVKNIAPGFEISSVSEDGIIESIEYKNRRFALGVQWHPELMWESDKIFLSLFEGLVQSCK</sequence>
<dbReference type="SUPFAM" id="SSF52317">
    <property type="entry name" value="Class I glutamine amidotransferase-like"/>
    <property type="match status" value="1"/>
</dbReference>
<dbReference type="OrthoDB" id="9813383at2"/>
<dbReference type="GO" id="GO:0006598">
    <property type="term" value="P:polyamine catabolic process"/>
    <property type="evidence" value="ECO:0007669"/>
    <property type="project" value="TreeGrafter"/>
</dbReference>
<dbReference type="Gene3D" id="3.40.50.880">
    <property type="match status" value="1"/>
</dbReference>
<dbReference type="FunFam" id="3.40.50.880:FF:000030">
    <property type="entry name" value="Gamma-glutamyl-gamma-aminobutyrate hydrolase PuuD"/>
    <property type="match status" value="1"/>
</dbReference>
<evidence type="ECO:0000313" key="1">
    <source>
        <dbReference type="EMBL" id="KNY30376.1"/>
    </source>
</evidence>
<dbReference type="eggNOG" id="COG2071">
    <property type="taxonomic scope" value="Bacteria"/>
</dbReference>
<protein>
    <submittedName>
        <fullName evidence="1">Gamma-glutamyl-gamma-aminobutyrate hydrolase</fullName>
        <ecNumber evidence="1">3.5.1.94</ecNumber>
    </submittedName>
</protein>
<dbReference type="GO" id="GO:0033969">
    <property type="term" value="F:gamma-glutamyl-gamma-aminobutyrate hydrolase activity"/>
    <property type="evidence" value="ECO:0007669"/>
    <property type="project" value="UniProtKB-EC"/>
</dbReference>
<dbReference type="AlphaFoldDB" id="A0A0L6JWZ7"/>
<name>A0A0L6JWZ7_9FIRM</name>
<organism evidence="1 2">
    <name type="scientific">Pseudobacteroides cellulosolvens ATCC 35603 = DSM 2933</name>
    <dbReference type="NCBI Taxonomy" id="398512"/>
    <lineage>
        <taxon>Bacteria</taxon>
        <taxon>Bacillati</taxon>
        <taxon>Bacillota</taxon>
        <taxon>Clostridia</taxon>
        <taxon>Eubacteriales</taxon>
        <taxon>Oscillospiraceae</taxon>
        <taxon>Pseudobacteroides</taxon>
    </lineage>
</organism>
<dbReference type="PROSITE" id="PS51273">
    <property type="entry name" value="GATASE_TYPE_1"/>
    <property type="match status" value="1"/>
</dbReference>
<dbReference type="InterPro" id="IPR011697">
    <property type="entry name" value="Peptidase_C26"/>
</dbReference>
<proteinExistence type="predicted"/>
<dbReference type="Pfam" id="PF07722">
    <property type="entry name" value="Peptidase_C26"/>
    <property type="match status" value="1"/>
</dbReference>
<dbReference type="Proteomes" id="UP000036923">
    <property type="component" value="Unassembled WGS sequence"/>
</dbReference>
<dbReference type="CDD" id="cd01745">
    <property type="entry name" value="GATase1_2"/>
    <property type="match status" value="1"/>
</dbReference>
<dbReference type="STRING" id="398512.Bccel_5656"/>
<dbReference type="PATRIC" id="fig|398512.5.peg.5932"/>
<dbReference type="EC" id="3.5.1.94" evidence="1"/>
<comment type="caution">
    <text evidence="1">The sequence shown here is derived from an EMBL/GenBank/DDBJ whole genome shotgun (WGS) entry which is preliminary data.</text>
</comment>
<dbReference type="RefSeq" id="WP_036940006.1">
    <property type="nucleotide sequence ID" value="NZ_JQKC01000010.1"/>
</dbReference>
<dbReference type="PANTHER" id="PTHR43235">
    <property type="entry name" value="GLUTAMINE AMIDOTRANSFERASE PB2B2.05-RELATED"/>
    <property type="match status" value="1"/>
</dbReference>
<keyword evidence="1" id="KW-0378">Hydrolase</keyword>
<dbReference type="EMBL" id="LGTC01000001">
    <property type="protein sequence ID" value="KNY30376.1"/>
    <property type="molecule type" value="Genomic_DNA"/>
</dbReference>
<dbReference type="GO" id="GO:0005829">
    <property type="term" value="C:cytosol"/>
    <property type="evidence" value="ECO:0007669"/>
    <property type="project" value="TreeGrafter"/>
</dbReference>
<evidence type="ECO:0000313" key="2">
    <source>
        <dbReference type="Proteomes" id="UP000036923"/>
    </source>
</evidence>
<dbReference type="PANTHER" id="PTHR43235:SF1">
    <property type="entry name" value="GLUTAMINE AMIDOTRANSFERASE PB2B2.05-RELATED"/>
    <property type="match status" value="1"/>
</dbReference>
<reference evidence="2" key="1">
    <citation type="submission" date="2015-07" db="EMBL/GenBank/DDBJ databases">
        <title>Near-Complete Genome Sequence of the Cellulolytic Bacterium Bacteroides (Pseudobacteroides) cellulosolvens ATCC 35603.</title>
        <authorList>
            <person name="Dassa B."/>
            <person name="Utturkar S.M."/>
            <person name="Klingeman D.M."/>
            <person name="Hurt R.A."/>
            <person name="Keller M."/>
            <person name="Xu J."/>
            <person name="Reddy Y.H.K."/>
            <person name="Borovok I."/>
            <person name="Grinberg I.R."/>
            <person name="Lamed R."/>
            <person name="Zhivin O."/>
            <person name="Bayer E.A."/>
            <person name="Brown S.D."/>
        </authorList>
    </citation>
    <scope>NUCLEOTIDE SEQUENCE [LARGE SCALE GENOMIC DNA]</scope>
    <source>
        <strain evidence="2">DSM 2933</strain>
    </source>
</reference>
<dbReference type="InterPro" id="IPR029062">
    <property type="entry name" value="Class_I_gatase-like"/>
</dbReference>
<dbReference type="InterPro" id="IPR044668">
    <property type="entry name" value="PuuD-like"/>
</dbReference>
<keyword evidence="2" id="KW-1185">Reference proteome</keyword>
<accession>A0A0L6JWZ7</accession>
<gene>
    <name evidence="1" type="ORF">Bccel_5656</name>
</gene>